<protein>
    <submittedName>
        <fullName evidence="1">Uncharacterized protein</fullName>
    </submittedName>
</protein>
<dbReference type="Proteomes" id="UP001056120">
    <property type="component" value="Linkage Group LG02"/>
</dbReference>
<keyword evidence="2" id="KW-1185">Reference proteome</keyword>
<accession>A0ACB9JZV6</accession>
<proteinExistence type="predicted"/>
<dbReference type="EMBL" id="CM042019">
    <property type="protein sequence ID" value="KAI3825485.1"/>
    <property type="molecule type" value="Genomic_DNA"/>
</dbReference>
<gene>
    <name evidence="1" type="ORF">L1987_06975</name>
</gene>
<reference evidence="2" key="1">
    <citation type="journal article" date="2022" name="Mol. Ecol. Resour.">
        <title>The genomes of chicory, endive, great burdock and yacon provide insights into Asteraceae palaeo-polyploidization history and plant inulin production.</title>
        <authorList>
            <person name="Fan W."/>
            <person name="Wang S."/>
            <person name="Wang H."/>
            <person name="Wang A."/>
            <person name="Jiang F."/>
            <person name="Liu H."/>
            <person name="Zhao H."/>
            <person name="Xu D."/>
            <person name="Zhang Y."/>
        </authorList>
    </citation>
    <scope>NUCLEOTIDE SEQUENCE [LARGE SCALE GENOMIC DNA]</scope>
    <source>
        <strain evidence="2">cv. Yunnan</strain>
    </source>
</reference>
<evidence type="ECO:0000313" key="2">
    <source>
        <dbReference type="Proteomes" id="UP001056120"/>
    </source>
</evidence>
<organism evidence="1 2">
    <name type="scientific">Smallanthus sonchifolius</name>
    <dbReference type="NCBI Taxonomy" id="185202"/>
    <lineage>
        <taxon>Eukaryota</taxon>
        <taxon>Viridiplantae</taxon>
        <taxon>Streptophyta</taxon>
        <taxon>Embryophyta</taxon>
        <taxon>Tracheophyta</taxon>
        <taxon>Spermatophyta</taxon>
        <taxon>Magnoliopsida</taxon>
        <taxon>eudicotyledons</taxon>
        <taxon>Gunneridae</taxon>
        <taxon>Pentapetalae</taxon>
        <taxon>asterids</taxon>
        <taxon>campanulids</taxon>
        <taxon>Asterales</taxon>
        <taxon>Asteraceae</taxon>
        <taxon>Asteroideae</taxon>
        <taxon>Heliantheae alliance</taxon>
        <taxon>Millerieae</taxon>
        <taxon>Smallanthus</taxon>
    </lineage>
</organism>
<evidence type="ECO:0000313" key="1">
    <source>
        <dbReference type="EMBL" id="KAI3825485.1"/>
    </source>
</evidence>
<reference evidence="1 2" key="2">
    <citation type="journal article" date="2022" name="Mol. Ecol. Resour.">
        <title>The genomes of chicory, endive, great burdock and yacon provide insights into Asteraceae paleo-polyploidization history and plant inulin production.</title>
        <authorList>
            <person name="Fan W."/>
            <person name="Wang S."/>
            <person name="Wang H."/>
            <person name="Wang A."/>
            <person name="Jiang F."/>
            <person name="Liu H."/>
            <person name="Zhao H."/>
            <person name="Xu D."/>
            <person name="Zhang Y."/>
        </authorList>
    </citation>
    <scope>NUCLEOTIDE SEQUENCE [LARGE SCALE GENOMIC DNA]</scope>
    <source>
        <strain evidence="2">cv. Yunnan</strain>
        <tissue evidence="1">Leaves</tissue>
    </source>
</reference>
<name>A0ACB9JZV6_9ASTR</name>
<sequence>MVLWCVDLDLENPNLDLEMRQNLDLEMVSPPRSLTRLLPVCYAGDGSCVTERNTERGRDREKERKIER</sequence>
<comment type="caution">
    <text evidence="1">The sequence shown here is derived from an EMBL/GenBank/DDBJ whole genome shotgun (WGS) entry which is preliminary data.</text>
</comment>